<accession>A0AAN8ZJ87</accession>
<dbReference type="GO" id="GO:0098542">
    <property type="term" value="P:defense response to other organism"/>
    <property type="evidence" value="ECO:0007669"/>
    <property type="project" value="InterPro"/>
</dbReference>
<organism evidence="4 5">
    <name type="scientific">Dillenia turbinata</name>
    <dbReference type="NCBI Taxonomy" id="194707"/>
    <lineage>
        <taxon>Eukaryota</taxon>
        <taxon>Viridiplantae</taxon>
        <taxon>Streptophyta</taxon>
        <taxon>Embryophyta</taxon>
        <taxon>Tracheophyta</taxon>
        <taxon>Spermatophyta</taxon>
        <taxon>Magnoliopsida</taxon>
        <taxon>eudicotyledons</taxon>
        <taxon>Gunneridae</taxon>
        <taxon>Pentapetalae</taxon>
        <taxon>Dilleniales</taxon>
        <taxon>Dilleniaceae</taxon>
        <taxon>Dillenia</taxon>
    </lineage>
</organism>
<reference evidence="4 5" key="1">
    <citation type="submission" date="2023-12" db="EMBL/GenBank/DDBJ databases">
        <title>A high-quality genome assembly for Dillenia turbinata (Dilleniales).</title>
        <authorList>
            <person name="Chanderbali A."/>
        </authorList>
    </citation>
    <scope>NUCLEOTIDE SEQUENCE [LARGE SCALE GENOMIC DNA]</scope>
    <source>
        <strain evidence="4">LSX21</strain>
        <tissue evidence="4">Leaf</tissue>
    </source>
</reference>
<gene>
    <name evidence="4" type="ORF">RJ641_029447</name>
</gene>
<dbReference type="GO" id="GO:0005886">
    <property type="term" value="C:plasma membrane"/>
    <property type="evidence" value="ECO:0007669"/>
    <property type="project" value="TreeGrafter"/>
</dbReference>
<keyword evidence="3" id="KW-0812">Transmembrane</keyword>
<keyword evidence="5" id="KW-1185">Reference proteome</keyword>
<sequence>MPKLEGLDYYRRQTRPTNPFIWLAAIFCAILTVVVIVTGVVVFVGYIVIRPKVPFISVTSSHLDKIYYTEAGELTTQITIVVRAENDNAKAHASFSDMDFTLRFDGIVVAQLVNDAFDVKKNTSVDFNYVVESSPIPLDEQAMALMDMSLKQNRITFGLKGNARARWKVGLLGSVKFWCHLNCQLSFFPSNGSSTYSYCSSRSKK</sequence>
<evidence type="ECO:0000313" key="5">
    <source>
        <dbReference type="Proteomes" id="UP001370490"/>
    </source>
</evidence>
<evidence type="ECO:0000313" key="4">
    <source>
        <dbReference type="EMBL" id="KAK6939916.1"/>
    </source>
</evidence>
<protein>
    <submittedName>
        <fullName evidence="4">Late embryogenesis abundant protein, LEA_2 subgroup</fullName>
    </submittedName>
</protein>
<evidence type="ECO:0000256" key="3">
    <source>
        <dbReference type="SAM" id="Phobius"/>
    </source>
</evidence>
<evidence type="ECO:0000256" key="2">
    <source>
        <dbReference type="ARBA" id="ARBA00023136"/>
    </source>
</evidence>
<keyword evidence="2 3" id="KW-0472">Membrane</keyword>
<feature type="transmembrane region" description="Helical" evidence="3">
    <location>
        <begin position="20"/>
        <end position="49"/>
    </location>
</feature>
<name>A0AAN8ZJ87_9MAGN</name>
<comment type="caution">
    <text evidence="4">The sequence shown here is derived from an EMBL/GenBank/DDBJ whole genome shotgun (WGS) entry which is preliminary data.</text>
</comment>
<dbReference type="EMBL" id="JBAMMX010000005">
    <property type="protein sequence ID" value="KAK6939916.1"/>
    <property type="molecule type" value="Genomic_DNA"/>
</dbReference>
<comment type="subcellular location">
    <subcellularLocation>
        <location evidence="1">Membrane</location>
    </subcellularLocation>
</comment>
<dbReference type="AlphaFoldDB" id="A0AAN8ZJ87"/>
<dbReference type="PANTHER" id="PTHR31234:SF66">
    <property type="entry name" value="LATE EMBRYOGENESIS ABUNDANT PROTEIN"/>
    <property type="match status" value="1"/>
</dbReference>
<evidence type="ECO:0000256" key="1">
    <source>
        <dbReference type="ARBA" id="ARBA00004370"/>
    </source>
</evidence>
<dbReference type="InterPro" id="IPR044839">
    <property type="entry name" value="NDR1-like"/>
</dbReference>
<keyword evidence="3" id="KW-1133">Transmembrane helix</keyword>
<dbReference type="Proteomes" id="UP001370490">
    <property type="component" value="Unassembled WGS sequence"/>
</dbReference>
<dbReference type="PANTHER" id="PTHR31234">
    <property type="entry name" value="LATE EMBRYOGENESIS ABUNDANT (LEA) HYDROXYPROLINE-RICH GLYCOPROTEIN FAMILY"/>
    <property type="match status" value="1"/>
</dbReference>
<proteinExistence type="predicted"/>